<sequence length="163" mass="16837">MRTWGLRTRSVLAVVATTALVAAGGAAWAWSLGGSGTGSVSAATVVDLKLSARPDPRAPLHPGVITDLSVTVRNDNIFPIRVTAIRPGNGPTQVDQEHRDAGCLRSGVSLTQQGFGVSWRVPAGASRGFVISEAIRMTNDADNACQGATFTVPLTASGVNDDV</sequence>
<organism evidence="1 2">
    <name type="scientific">Actinoplanes flavus</name>
    <dbReference type="NCBI Taxonomy" id="2820290"/>
    <lineage>
        <taxon>Bacteria</taxon>
        <taxon>Bacillati</taxon>
        <taxon>Actinomycetota</taxon>
        <taxon>Actinomycetes</taxon>
        <taxon>Micromonosporales</taxon>
        <taxon>Micromonosporaceae</taxon>
        <taxon>Actinoplanes</taxon>
    </lineage>
</organism>
<comment type="caution">
    <text evidence="1">The sequence shown here is derived from an EMBL/GenBank/DDBJ whole genome shotgun (WGS) entry which is preliminary data.</text>
</comment>
<proteinExistence type="predicted"/>
<protein>
    <submittedName>
        <fullName evidence="1">Uncharacterized protein</fullName>
    </submittedName>
</protein>
<gene>
    <name evidence="1" type="ORF">J5X75_22930</name>
</gene>
<name>A0ABS3UNK7_9ACTN</name>
<dbReference type="EMBL" id="JAGFNS010000015">
    <property type="protein sequence ID" value="MBO3740363.1"/>
    <property type="molecule type" value="Genomic_DNA"/>
</dbReference>
<reference evidence="1 2" key="1">
    <citation type="submission" date="2021-03" db="EMBL/GenBank/DDBJ databases">
        <title>Actinoplanes flavus sp. nov., a novel actinomycete isolated from Coconut Palm rhizosphere soil.</title>
        <authorList>
            <person name="Luo X."/>
        </authorList>
    </citation>
    <scope>NUCLEOTIDE SEQUENCE [LARGE SCALE GENOMIC DNA]</scope>
    <source>
        <strain evidence="1 2">NEAU-H7</strain>
    </source>
</reference>
<keyword evidence="2" id="KW-1185">Reference proteome</keyword>
<accession>A0ABS3UNK7</accession>
<evidence type="ECO:0000313" key="2">
    <source>
        <dbReference type="Proteomes" id="UP000679690"/>
    </source>
</evidence>
<evidence type="ECO:0000313" key="1">
    <source>
        <dbReference type="EMBL" id="MBO3740363.1"/>
    </source>
</evidence>
<dbReference type="Proteomes" id="UP000679690">
    <property type="component" value="Unassembled WGS sequence"/>
</dbReference>